<dbReference type="Pfam" id="PF03583">
    <property type="entry name" value="LIP"/>
    <property type="match status" value="1"/>
</dbReference>
<evidence type="ECO:0000313" key="1">
    <source>
        <dbReference type="EMBL" id="GAC80801.1"/>
    </source>
</evidence>
<sequence>MNSTIRPPDDDGFYLPVADMAARQPGGVLAERRVTPAAFGRLPMSVDAWQLQYRTTDLTGAPEAATTTVLFPRGDHRGLLSFQCAIDAVTPRCSPSYALRLGARAAGSLAQLEFGQVVAALRRGWVVSIPDHCGFEGRLGAAREPGYRVLDGVRAARRFGMDRGTFGLDVGLWGYSGGGLATLWAAEVAADYASELPMIGAVAGSPVGDPANALRRLSSGRFAGFPIMFIAGLRRAYPQVDDVLVDHADARLRAAVDTAERFTTVPLLIRLRGMDLGAHLRDGVDGLLADPRLASVLADIRPGGSASAMPLLIQQGMRDEVISVSDVDDLVDRYRSVGTTVDYRRLPYGAHLPLEFWTARSALDWLQEQPNAKVEGLSRTGKRDVLT</sequence>
<dbReference type="PANTHER" id="PTHR34853">
    <property type="match status" value="1"/>
</dbReference>
<dbReference type="RefSeq" id="WP_008380080.1">
    <property type="nucleotide sequence ID" value="NZ_BAOP01000022.1"/>
</dbReference>
<dbReference type="AlphaFoldDB" id="M3TH74"/>
<organism evidence="1 2">
    <name type="scientific">Gordonia malaquae NBRC 108250</name>
    <dbReference type="NCBI Taxonomy" id="1223542"/>
    <lineage>
        <taxon>Bacteria</taxon>
        <taxon>Bacillati</taxon>
        <taxon>Actinomycetota</taxon>
        <taxon>Actinomycetes</taxon>
        <taxon>Mycobacteriales</taxon>
        <taxon>Gordoniaceae</taxon>
        <taxon>Gordonia</taxon>
    </lineage>
</organism>
<proteinExistence type="predicted"/>
<dbReference type="InterPro" id="IPR029058">
    <property type="entry name" value="AB_hydrolase_fold"/>
</dbReference>
<dbReference type="Proteomes" id="UP000035009">
    <property type="component" value="Unassembled WGS sequence"/>
</dbReference>
<dbReference type="SUPFAM" id="SSF53474">
    <property type="entry name" value="alpha/beta-Hydrolases"/>
    <property type="match status" value="1"/>
</dbReference>
<name>M3TH74_GORML</name>
<dbReference type="GO" id="GO:0016042">
    <property type="term" value="P:lipid catabolic process"/>
    <property type="evidence" value="ECO:0007669"/>
    <property type="project" value="InterPro"/>
</dbReference>
<dbReference type="Gene3D" id="1.10.260.130">
    <property type="match status" value="1"/>
</dbReference>
<dbReference type="STRING" id="410332.SAMN04488550_0638"/>
<dbReference type="GO" id="GO:0004806">
    <property type="term" value="F:triacylglycerol lipase activity"/>
    <property type="evidence" value="ECO:0007669"/>
    <property type="project" value="InterPro"/>
</dbReference>
<dbReference type="EMBL" id="BAOP01000022">
    <property type="protein sequence ID" value="GAC80801.1"/>
    <property type="molecule type" value="Genomic_DNA"/>
</dbReference>
<evidence type="ECO:0000313" key="2">
    <source>
        <dbReference type="Proteomes" id="UP000035009"/>
    </source>
</evidence>
<dbReference type="Gene3D" id="3.40.50.1820">
    <property type="entry name" value="alpha/beta hydrolase"/>
    <property type="match status" value="1"/>
</dbReference>
<dbReference type="PIRSF" id="PIRSF029171">
    <property type="entry name" value="Esterase_LipA"/>
    <property type="match status" value="1"/>
</dbReference>
<gene>
    <name evidence="1" type="ORF">GM1_022_00090</name>
</gene>
<accession>M3TH74</accession>
<dbReference type="PANTHER" id="PTHR34853:SF1">
    <property type="entry name" value="LIPASE 5"/>
    <property type="match status" value="1"/>
</dbReference>
<comment type="caution">
    <text evidence="1">The sequence shown here is derived from an EMBL/GenBank/DDBJ whole genome shotgun (WGS) entry which is preliminary data.</text>
</comment>
<dbReference type="eggNOG" id="COG2267">
    <property type="taxonomic scope" value="Bacteria"/>
</dbReference>
<keyword evidence="2" id="KW-1185">Reference proteome</keyword>
<reference evidence="1 2" key="1">
    <citation type="submission" date="2013-02" db="EMBL/GenBank/DDBJ databases">
        <title>Whole genome shotgun sequence of Gordonia malaquae NBRC 108250.</title>
        <authorList>
            <person name="Yoshida I."/>
            <person name="Hosoyama A."/>
            <person name="Tsuchikane K."/>
            <person name="Ando Y."/>
            <person name="Baba S."/>
            <person name="Ohji S."/>
            <person name="Hamada M."/>
            <person name="Tamura T."/>
            <person name="Yamazoe A."/>
            <person name="Yamazaki S."/>
            <person name="Fujita N."/>
        </authorList>
    </citation>
    <scope>NUCLEOTIDE SEQUENCE [LARGE SCALE GENOMIC DNA]</scope>
    <source>
        <strain evidence="1 2">NBRC 108250</strain>
    </source>
</reference>
<dbReference type="InterPro" id="IPR005152">
    <property type="entry name" value="Lipase_secreted"/>
</dbReference>
<protein>
    <submittedName>
        <fullName evidence="1">Putative lipase</fullName>
    </submittedName>
</protein>